<gene>
    <name evidence="4" type="ORF">B1B_19622</name>
</gene>
<dbReference type="Pfam" id="PF02463">
    <property type="entry name" value="SMC_N"/>
    <property type="match status" value="1"/>
</dbReference>
<evidence type="ECO:0000313" key="4">
    <source>
        <dbReference type="EMBL" id="EQD26264.1"/>
    </source>
</evidence>
<organism evidence="4">
    <name type="scientific">mine drainage metagenome</name>
    <dbReference type="NCBI Taxonomy" id="410659"/>
    <lineage>
        <taxon>unclassified sequences</taxon>
        <taxon>metagenomes</taxon>
        <taxon>ecological metagenomes</taxon>
    </lineage>
</organism>
<sequence>RVGASRGRQEVLTAKEQEHQDLLAKVLTRQKEEKKQAQALAGAQQKLDALRAVLEKQSGAFRALDEKRRKVNEELQAVAQRVGALTGTLTSRGDQVHETEIKLSTCRTALEGLEGQAGEVSPEDDAELVKLTPEELRRKIRELDEAIEALGPVNASALEAYESEKTRADEFHSEVERLVAEREGLKALQKELEEKKQTRLKEVVGTVAQGFSEIYRELSGGGEGEIVLENPQDPLAGGLLIRVRPLGKKVQRLEQLSGGEKSLASLAFIFSLQRYDPSPLYVLDEVDMSLDGVNAENIGRMFRRNSSRAQFVVISLRKVTLKWAEHLIGVTMHGDGVSRVVGIRLDDIKDVDEKELKSVALSPSALAAQGRPEGPGAPVALRPEVTVTARPARGEARP</sequence>
<dbReference type="PANTHER" id="PTHR43977">
    <property type="entry name" value="STRUCTURAL MAINTENANCE OF CHROMOSOMES PROTEIN 3"/>
    <property type="match status" value="1"/>
</dbReference>
<dbReference type="Gene3D" id="3.40.50.300">
    <property type="entry name" value="P-loop containing nucleotide triphosphate hydrolases"/>
    <property type="match status" value="1"/>
</dbReference>
<protein>
    <submittedName>
        <fullName evidence="4">Protein containing RecF/RecN/SMC protein</fullName>
    </submittedName>
</protein>
<comment type="caution">
    <text evidence="4">The sequence shown here is derived from an EMBL/GenBank/DDBJ whole genome shotgun (WGS) entry which is preliminary data.</text>
</comment>
<evidence type="ECO:0000256" key="1">
    <source>
        <dbReference type="SAM" id="Coils"/>
    </source>
</evidence>
<dbReference type="AlphaFoldDB" id="T0ZBA6"/>
<feature type="non-terminal residue" evidence="4">
    <location>
        <position position="1"/>
    </location>
</feature>
<dbReference type="InterPro" id="IPR003395">
    <property type="entry name" value="RecF/RecN/SMC_N"/>
</dbReference>
<evidence type="ECO:0000259" key="3">
    <source>
        <dbReference type="Pfam" id="PF02463"/>
    </source>
</evidence>
<evidence type="ECO:0000256" key="2">
    <source>
        <dbReference type="SAM" id="MobiDB-lite"/>
    </source>
</evidence>
<feature type="region of interest" description="Disordered" evidence="2">
    <location>
        <begin position="362"/>
        <end position="398"/>
    </location>
</feature>
<dbReference type="SUPFAM" id="SSF52540">
    <property type="entry name" value="P-loop containing nucleoside triphosphate hydrolases"/>
    <property type="match status" value="1"/>
</dbReference>
<reference evidence="4" key="1">
    <citation type="submission" date="2013-08" db="EMBL/GenBank/DDBJ databases">
        <authorList>
            <person name="Mendez C."/>
            <person name="Richter M."/>
            <person name="Ferrer M."/>
            <person name="Sanchez J."/>
        </authorList>
    </citation>
    <scope>NUCLEOTIDE SEQUENCE</scope>
</reference>
<name>T0ZBA6_9ZZZZ</name>
<dbReference type="InterPro" id="IPR027417">
    <property type="entry name" value="P-loop_NTPase"/>
</dbReference>
<accession>T0ZBA6</accession>
<feature type="coiled-coil region" evidence="1">
    <location>
        <begin position="40"/>
        <end position="81"/>
    </location>
</feature>
<feature type="domain" description="RecF/RecN/SMC N-terminal" evidence="3">
    <location>
        <begin position="14"/>
        <end position="338"/>
    </location>
</feature>
<proteinExistence type="predicted"/>
<keyword evidence="1" id="KW-0175">Coiled coil</keyword>
<reference evidence="4" key="2">
    <citation type="journal article" date="2014" name="ISME J.">
        <title>Microbial stratification in low pH oxic and suboxic macroscopic growths along an acid mine drainage.</title>
        <authorList>
            <person name="Mendez-Garcia C."/>
            <person name="Mesa V."/>
            <person name="Sprenger R.R."/>
            <person name="Richter M."/>
            <person name="Diez M.S."/>
            <person name="Solano J."/>
            <person name="Bargiela R."/>
            <person name="Golyshina O.V."/>
            <person name="Manteca A."/>
            <person name="Ramos J.L."/>
            <person name="Gallego J.R."/>
            <person name="Llorente I."/>
            <person name="Martins Dos Santos V.A."/>
            <person name="Jensen O.N."/>
            <person name="Pelaez A.I."/>
            <person name="Sanchez J."/>
            <person name="Ferrer M."/>
        </authorList>
    </citation>
    <scope>NUCLEOTIDE SEQUENCE</scope>
</reference>
<dbReference type="EMBL" id="AUZY01013189">
    <property type="protein sequence ID" value="EQD26264.1"/>
    <property type="molecule type" value="Genomic_DNA"/>
</dbReference>